<protein>
    <submittedName>
        <fullName evidence="3">Uncharacterized protein</fullName>
    </submittedName>
</protein>
<dbReference type="PANTHER" id="PTHR33119:SF1">
    <property type="entry name" value="FE2OG DIOXYGENASE DOMAIN-CONTAINING PROTEIN"/>
    <property type="match status" value="1"/>
</dbReference>
<feature type="domain" description="DUF4246" evidence="1">
    <location>
        <begin position="98"/>
        <end position="537"/>
    </location>
</feature>
<organism evidence="3 4">
    <name type="scientific">Aspergillus leporis</name>
    <dbReference type="NCBI Taxonomy" id="41062"/>
    <lineage>
        <taxon>Eukaryota</taxon>
        <taxon>Fungi</taxon>
        <taxon>Dikarya</taxon>
        <taxon>Ascomycota</taxon>
        <taxon>Pezizomycotina</taxon>
        <taxon>Eurotiomycetes</taxon>
        <taxon>Eurotiomycetidae</taxon>
        <taxon>Eurotiales</taxon>
        <taxon>Aspergillaceae</taxon>
        <taxon>Aspergillus</taxon>
        <taxon>Aspergillus subgen. Circumdati</taxon>
    </lineage>
</organism>
<dbReference type="InterPro" id="IPR049192">
    <property type="entry name" value="DUF4246_C"/>
</dbReference>
<dbReference type="OrthoDB" id="415532at2759"/>
<keyword evidence="4" id="KW-1185">Reference proteome</keyword>
<dbReference type="PANTHER" id="PTHR33119">
    <property type="entry name" value="IFI3P"/>
    <property type="match status" value="1"/>
</dbReference>
<accession>A0A5N5WRR3</accession>
<name>A0A5N5WRR3_9EURO</name>
<reference evidence="3 4" key="1">
    <citation type="submission" date="2019-04" db="EMBL/GenBank/DDBJ databases">
        <title>Friends and foes A comparative genomics study of 23 Aspergillus species from section Flavi.</title>
        <authorList>
            <consortium name="DOE Joint Genome Institute"/>
            <person name="Kjaerbolling I."/>
            <person name="Vesth T."/>
            <person name="Frisvad J.C."/>
            <person name="Nybo J.L."/>
            <person name="Theobald S."/>
            <person name="Kildgaard S."/>
            <person name="Isbrandt T."/>
            <person name="Kuo A."/>
            <person name="Sato A."/>
            <person name="Lyhne E.K."/>
            <person name="Kogle M.E."/>
            <person name="Wiebenga A."/>
            <person name="Kun R.S."/>
            <person name="Lubbers R.J."/>
            <person name="Makela M.R."/>
            <person name="Barry K."/>
            <person name="Chovatia M."/>
            <person name="Clum A."/>
            <person name="Daum C."/>
            <person name="Haridas S."/>
            <person name="He G."/>
            <person name="LaButti K."/>
            <person name="Lipzen A."/>
            <person name="Mondo S."/>
            <person name="Riley R."/>
            <person name="Salamov A."/>
            <person name="Simmons B.A."/>
            <person name="Magnuson J.K."/>
            <person name="Henrissat B."/>
            <person name="Mortensen U.H."/>
            <person name="Larsen T.O."/>
            <person name="Devries R.P."/>
            <person name="Grigoriev I.V."/>
            <person name="Machida M."/>
            <person name="Baker S.E."/>
            <person name="Andersen M.R."/>
        </authorList>
    </citation>
    <scope>NUCLEOTIDE SEQUENCE [LARGE SCALE GENOMIC DNA]</scope>
    <source>
        <strain evidence="3 4">CBS 151.66</strain>
    </source>
</reference>
<proteinExistence type="predicted"/>
<evidence type="ECO:0000313" key="4">
    <source>
        <dbReference type="Proteomes" id="UP000326565"/>
    </source>
</evidence>
<dbReference type="InterPro" id="IPR025340">
    <property type="entry name" value="DUF4246"/>
</dbReference>
<gene>
    <name evidence="3" type="ORF">BDV29DRAFT_21920</name>
</gene>
<feature type="domain" description="DUF4246" evidence="2">
    <location>
        <begin position="11"/>
        <end position="87"/>
    </location>
</feature>
<dbReference type="InterPro" id="IPR049207">
    <property type="entry name" value="DUF4246_N"/>
</dbReference>
<evidence type="ECO:0000313" key="3">
    <source>
        <dbReference type="EMBL" id="KAB8071253.1"/>
    </source>
</evidence>
<evidence type="ECO:0000259" key="1">
    <source>
        <dbReference type="Pfam" id="PF14033"/>
    </source>
</evidence>
<dbReference type="AlphaFoldDB" id="A0A5N5WRR3"/>
<sequence length="604" mass="70053">MGTQQLTELKLPGFSLPLNYRPHRDDRLNRILFPNALDYSDIEGGWVSRLNIYRDILMMRVMNTITDKPDWDRKVFDETITAKWRQEISQSGQDVTPKMLDYIIKELQWKAESLQKTGLVTVYDSGVVKSDTAIPEELRRALKEAVSPFECVPDDEKDYHPGSDGKVVDLVHPSLFPVIYGRTRILFDKVISIDDCLGSIGQGDILQVPPENETAIVGYPQNLYGWRRMESEGLRPFSRKFQWLPCDVKFIDHDGECRILSYINNVHPTEHCALYQVIEKIISRTIPLWNRTLTNARGEGRQHERLIYDKVEYLPTSTPRPVEGDYSSRAEYLGRVKAWEESGRIKLPEPEEFVPPEISHEDEIDLQRDFQERGLQIIVKLANIELTPEKPEYGGGTWHIEGQLNERICATAIYYYDSENITQSTLAFRQRANCDDLYDINYEQDRHEFLYQVYGFGPEVDTRNETHITQDLGSVVCQEGRLLTFPNILQHRVSPFWLADRSKPGHRKILALFLVDPNMRIISSSNIPPQQEAWGKEKRELVSNLLVRRLPLELQEMVSENILNPPITLKEAKDYRLQLMEERSAKVSQQNEKFEIGEFSLCEH</sequence>
<dbReference type="Pfam" id="PF14033">
    <property type="entry name" value="DUF4246"/>
    <property type="match status" value="1"/>
</dbReference>
<dbReference type="Proteomes" id="UP000326565">
    <property type="component" value="Unassembled WGS sequence"/>
</dbReference>
<evidence type="ECO:0000259" key="2">
    <source>
        <dbReference type="Pfam" id="PF21666"/>
    </source>
</evidence>
<dbReference type="EMBL" id="ML732278">
    <property type="protein sequence ID" value="KAB8071253.1"/>
    <property type="molecule type" value="Genomic_DNA"/>
</dbReference>
<dbReference type="Pfam" id="PF21666">
    <property type="entry name" value="DUF4246_N"/>
    <property type="match status" value="1"/>
</dbReference>